<dbReference type="Gene3D" id="3.30.160.60">
    <property type="entry name" value="Classic Zinc Finger"/>
    <property type="match status" value="2"/>
</dbReference>
<dbReference type="SUPFAM" id="SSF57667">
    <property type="entry name" value="beta-beta-alpha zinc fingers"/>
    <property type="match status" value="2"/>
</dbReference>
<keyword evidence="12" id="KW-1185">Reference proteome</keyword>
<dbReference type="PROSITE" id="PS50157">
    <property type="entry name" value="ZINC_FINGER_C2H2_2"/>
    <property type="match status" value="2"/>
</dbReference>
<dbReference type="Proteomes" id="UP001150925">
    <property type="component" value="Unassembled WGS sequence"/>
</dbReference>
<evidence type="ECO:0000256" key="2">
    <source>
        <dbReference type="ARBA" id="ARBA00022723"/>
    </source>
</evidence>
<accession>A0A9W8AN52</accession>
<feature type="compositionally biased region" description="Low complexity" evidence="9">
    <location>
        <begin position="197"/>
        <end position="213"/>
    </location>
</feature>
<dbReference type="GO" id="GO:0006357">
    <property type="term" value="P:regulation of transcription by RNA polymerase II"/>
    <property type="evidence" value="ECO:0007669"/>
    <property type="project" value="TreeGrafter"/>
</dbReference>
<evidence type="ECO:0000256" key="4">
    <source>
        <dbReference type="ARBA" id="ARBA00022833"/>
    </source>
</evidence>
<keyword evidence="4" id="KW-0862">Zinc</keyword>
<dbReference type="InterPro" id="IPR036236">
    <property type="entry name" value="Znf_C2H2_sf"/>
</dbReference>
<dbReference type="EMBL" id="JANBPY010003435">
    <property type="protein sequence ID" value="KAJ1951737.1"/>
    <property type="molecule type" value="Genomic_DNA"/>
</dbReference>
<reference evidence="11" key="1">
    <citation type="submission" date="2022-07" db="EMBL/GenBank/DDBJ databases">
        <title>Phylogenomic reconstructions and comparative analyses of Kickxellomycotina fungi.</title>
        <authorList>
            <person name="Reynolds N.K."/>
            <person name="Stajich J.E."/>
            <person name="Barry K."/>
            <person name="Grigoriev I.V."/>
            <person name="Crous P."/>
            <person name="Smith M.E."/>
        </authorList>
    </citation>
    <scope>NUCLEOTIDE SEQUENCE</scope>
    <source>
        <strain evidence="11">RSA 1196</strain>
    </source>
</reference>
<dbReference type="InterPro" id="IPR051061">
    <property type="entry name" value="Zinc_finger_trans_reg"/>
</dbReference>
<sequence>MLTSPSIPFHAPFLTTESTADAQRSLWELLMSPAMPMFDSAQVHSKPTTPFVAPLPSPAAPTSLLFSPAHHPTTLLNTPLIRDNPSYYVPAITPHTPLLDTGDNFFEDPVIEVDSTDPNNGSCIDPSHLISPLVKSIHTPGSLSIHRPPSTPYPVVATASASMNQVTDTCLPPPDFLSDQPLFAPLDEVGNGANIGTQSSSSTSEAMSTRTTSVTSGDEPLSPRPSKRPRLTSSSQQGRPPIGSRNNSTTSDTKRRFKCDYPGCTFSSARAYNLKTHRETHDPDKSRRFKCNSCDKVFSRRHDLTRHTTTIHEGQRQYVCRHCQRPYSRNDAMQRHMEKCRSQIPSTSTS</sequence>
<evidence type="ECO:0000256" key="3">
    <source>
        <dbReference type="ARBA" id="ARBA00022771"/>
    </source>
</evidence>
<dbReference type="AlphaFoldDB" id="A0A9W8AN52"/>
<dbReference type="PANTHER" id="PTHR46179">
    <property type="entry name" value="ZINC FINGER PROTEIN"/>
    <property type="match status" value="1"/>
</dbReference>
<evidence type="ECO:0000256" key="9">
    <source>
        <dbReference type="SAM" id="MobiDB-lite"/>
    </source>
</evidence>
<evidence type="ECO:0000256" key="8">
    <source>
        <dbReference type="PROSITE-ProRule" id="PRU00042"/>
    </source>
</evidence>
<comment type="caution">
    <text evidence="11">The sequence shown here is derived from an EMBL/GenBank/DDBJ whole genome shotgun (WGS) entry which is preliminary data.</text>
</comment>
<protein>
    <recommendedName>
        <fullName evidence="10">C2H2-type domain-containing protein</fullName>
    </recommendedName>
</protein>
<dbReference type="SMART" id="SM00355">
    <property type="entry name" value="ZnF_C2H2"/>
    <property type="match status" value="3"/>
</dbReference>
<keyword evidence="3 8" id="KW-0863">Zinc-finger</keyword>
<evidence type="ECO:0000256" key="7">
    <source>
        <dbReference type="ARBA" id="ARBA00023242"/>
    </source>
</evidence>
<feature type="domain" description="C2H2-type" evidence="10">
    <location>
        <begin position="257"/>
        <end position="286"/>
    </location>
</feature>
<name>A0A9W8AN52_9FUNG</name>
<feature type="domain" description="C2H2-type" evidence="10">
    <location>
        <begin position="289"/>
        <end position="317"/>
    </location>
</feature>
<keyword evidence="2" id="KW-0479">Metal-binding</keyword>
<evidence type="ECO:0000256" key="6">
    <source>
        <dbReference type="ARBA" id="ARBA00023163"/>
    </source>
</evidence>
<keyword evidence="6" id="KW-0804">Transcription</keyword>
<dbReference type="GO" id="GO:0005634">
    <property type="term" value="C:nucleus"/>
    <property type="evidence" value="ECO:0007669"/>
    <property type="project" value="UniProtKB-SubCell"/>
</dbReference>
<evidence type="ECO:0000256" key="1">
    <source>
        <dbReference type="ARBA" id="ARBA00004123"/>
    </source>
</evidence>
<gene>
    <name evidence="11" type="ORF">IWQ62_006383</name>
</gene>
<evidence type="ECO:0000259" key="10">
    <source>
        <dbReference type="PROSITE" id="PS50157"/>
    </source>
</evidence>
<feature type="region of interest" description="Disordered" evidence="9">
    <location>
        <begin position="170"/>
        <end position="254"/>
    </location>
</feature>
<dbReference type="GO" id="GO:0008270">
    <property type="term" value="F:zinc ion binding"/>
    <property type="evidence" value="ECO:0007669"/>
    <property type="project" value="UniProtKB-KW"/>
</dbReference>
<dbReference type="Pfam" id="PF00096">
    <property type="entry name" value="zf-C2H2"/>
    <property type="match status" value="2"/>
</dbReference>
<evidence type="ECO:0000313" key="12">
    <source>
        <dbReference type="Proteomes" id="UP001150925"/>
    </source>
</evidence>
<evidence type="ECO:0000256" key="5">
    <source>
        <dbReference type="ARBA" id="ARBA00023015"/>
    </source>
</evidence>
<keyword evidence="5" id="KW-0805">Transcription regulation</keyword>
<dbReference type="PANTHER" id="PTHR46179:SF13">
    <property type="entry name" value="C2H2-TYPE DOMAIN-CONTAINING PROTEIN"/>
    <property type="match status" value="1"/>
</dbReference>
<evidence type="ECO:0000313" key="11">
    <source>
        <dbReference type="EMBL" id="KAJ1951737.1"/>
    </source>
</evidence>
<comment type="subcellular location">
    <subcellularLocation>
        <location evidence="1">Nucleus</location>
    </subcellularLocation>
</comment>
<proteinExistence type="predicted"/>
<dbReference type="InterPro" id="IPR013087">
    <property type="entry name" value="Znf_C2H2_type"/>
</dbReference>
<keyword evidence="7" id="KW-0539">Nucleus</keyword>
<dbReference type="PROSITE" id="PS00028">
    <property type="entry name" value="ZINC_FINGER_C2H2_1"/>
    <property type="match status" value="1"/>
</dbReference>
<organism evidence="11 12">
    <name type="scientific">Dispira parvispora</name>
    <dbReference type="NCBI Taxonomy" id="1520584"/>
    <lineage>
        <taxon>Eukaryota</taxon>
        <taxon>Fungi</taxon>
        <taxon>Fungi incertae sedis</taxon>
        <taxon>Zoopagomycota</taxon>
        <taxon>Kickxellomycotina</taxon>
        <taxon>Dimargaritomycetes</taxon>
        <taxon>Dimargaritales</taxon>
        <taxon>Dimargaritaceae</taxon>
        <taxon>Dispira</taxon>
    </lineage>
</organism>
<dbReference type="OrthoDB" id="8117402at2759"/>